<comment type="catalytic activity">
    <reaction evidence="1">
        <text>Hydrolysis of alkylated DNA, releasing 3-methyladenine, 3-methylguanine, 7-methylguanine and 7-methyladenine.</text>
        <dbReference type="EC" id="3.2.2.21"/>
    </reaction>
</comment>
<evidence type="ECO:0000256" key="3">
    <source>
        <dbReference type="ARBA" id="ARBA00012000"/>
    </source>
</evidence>
<dbReference type="InterPro" id="IPR003265">
    <property type="entry name" value="HhH-GPD_domain"/>
</dbReference>
<comment type="similarity">
    <text evidence="2">Belongs to the alkylbase DNA glycosidase AlkA family.</text>
</comment>
<dbReference type="EC" id="3.2.2.21" evidence="3"/>
<evidence type="ECO:0000313" key="8">
    <source>
        <dbReference type="Proteomes" id="UP000245998"/>
    </source>
</evidence>
<reference evidence="7 8" key="1">
    <citation type="submission" date="2018-04" db="EMBL/GenBank/DDBJ databases">
        <title>Camelliibacillus theae gen. nov., sp. nov., isolated from Pu'er tea.</title>
        <authorList>
            <person name="Niu L."/>
        </authorList>
    </citation>
    <scope>NUCLEOTIDE SEQUENCE [LARGE SCALE GENOMIC DNA]</scope>
    <source>
        <strain evidence="7 8">T8</strain>
    </source>
</reference>
<protein>
    <recommendedName>
        <fullName evidence="3">DNA-3-methyladenine glycosylase II</fullName>
        <ecNumber evidence="3">3.2.2.21</ecNumber>
    </recommendedName>
</protein>
<dbReference type="FunFam" id="1.10.340.30:FF:000004">
    <property type="entry name" value="DNA-3-methyladenine glycosylase II"/>
    <property type="match status" value="1"/>
</dbReference>
<accession>A0A2U1JI56</accession>
<evidence type="ECO:0000259" key="6">
    <source>
        <dbReference type="SMART" id="SM00478"/>
    </source>
</evidence>
<dbReference type="EMBL" id="QCZG01000085">
    <property type="protein sequence ID" value="PWA04821.1"/>
    <property type="molecule type" value="Genomic_DNA"/>
</dbReference>
<keyword evidence="8" id="KW-1185">Reference proteome</keyword>
<evidence type="ECO:0000256" key="1">
    <source>
        <dbReference type="ARBA" id="ARBA00000086"/>
    </source>
</evidence>
<dbReference type="GO" id="GO:0008725">
    <property type="term" value="F:DNA-3-methyladenine glycosylase activity"/>
    <property type="evidence" value="ECO:0007669"/>
    <property type="project" value="TreeGrafter"/>
</dbReference>
<dbReference type="GO" id="GO:0005737">
    <property type="term" value="C:cytoplasm"/>
    <property type="evidence" value="ECO:0007669"/>
    <property type="project" value="TreeGrafter"/>
</dbReference>
<evidence type="ECO:0000256" key="2">
    <source>
        <dbReference type="ARBA" id="ARBA00010817"/>
    </source>
</evidence>
<organism evidence="7 8">
    <name type="scientific">Pueribacillus theae</name>
    <dbReference type="NCBI Taxonomy" id="2171751"/>
    <lineage>
        <taxon>Bacteria</taxon>
        <taxon>Bacillati</taxon>
        <taxon>Bacillota</taxon>
        <taxon>Bacilli</taxon>
        <taxon>Bacillales</taxon>
        <taxon>Bacillaceae</taxon>
        <taxon>Pueribacillus</taxon>
    </lineage>
</organism>
<evidence type="ECO:0000256" key="5">
    <source>
        <dbReference type="ARBA" id="ARBA00023204"/>
    </source>
</evidence>
<dbReference type="GO" id="GO:0043916">
    <property type="term" value="F:DNA-7-methylguanine glycosylase activity"/>
    <property type="evidence" value="ECO:0007669"/>
    <property type="project" value="TreeGrafter"/>
</dbReference>
<dbReference type="Pfam" id="PF00730">
    <property type="entry name" value="HhH-GPD"/>
    <property type="match status" value="1"/>
</dbReference>
<dbReference type="RefSeq" id="WP_116556374.1">
    <property type="nucleotide sequence ID" value="NZ_QCZG01000085.1"/>
</dbReference>
<dbReference type="GO" id="GO:0006285">
    <property type="term" value="P:base-excision repair, AP site formation"/>
    <property type="evidence" value="ECO:0007669"/>
    <property type="project" value="TreeGrafter"/>
</dbReference>
<dbReference type="Gene3D" id="1.10.1670.40">
    <property type="match status" value="1"/>
</dbReference>
<evidence type="ECO:0000313" key="7">
    <source>
        <dbReference type="EMBL" id="PWA04821.1"/>
    </source>
</evidence>
<keyword evidence="5" id="KW-0234">DNA repair</keyword>
<dbReference type="AlphaFoldDB" id="A0A2U1JI56"/>
<dbReference type="GO" id="GO:0032131">
    <property type="term" value="F:alkylated DNA binding"/>
    <property type="evidence" value="ECO:0007669"/>
    <property type="project" value="TreeGrafter"/>
</dbReference>
<dbReference type="SMART" id="SM00478">
    <property type="entry name" value="ENDO3c"/>
    <property type="match status" value="1"/>
</dbReference>
<dbReference type="InterPro" id="IPR051912">
    <property type="entry name" value="Alkylbase_DNA_Glycosylase/TA"/>
</dbReference>
<sequence length="304" mass="35082">MWQQEIRIAGPYHFERALRRLAADPIKVIDLENKTIKVPLVIDKNPYAITVKSVGTVTEPHFSISGEVKDEHKSIVLKEIRRVFQWDVPFENIYAHFEKKELGSLFQTLKGTPLVLDFDLYFSLMRSIIHQQLNMSFAHTLTARFVNAFGFEKDGVWFYPDPDAVSKLHYDQLTELQFSRRKAEYVIDTSKLIASGEVVLDEFHMMPDEEIIEKLVKIRGIGPWTAECLLLFALGRKSIFPMADIGIQNGLKKLYRLEKKPTKEQMGAWKKDWSPYETYVALYLWELVGDPNLIVGDDGQIVTA</sequence>
<dbReference type="OrthoDB" id="9785929at2"/>
<evidence type="ECO:0000256" key="4">
    <source>
        <dbReference type="ARBA" id="ARBA00022763"/>
    </source>
</evidence>
<name>A0A2U1JI56_9BACI</name>
<dbReference type="PANTHER" id="PTHR43003:SF5">
    <property type="entry name" value="DNA-3-METHYLADENINE GLYCOSYLASE"/>
    <property type="match status" value="1"/>
</dbReference>
<dbReference type="Proteomes" id="UP000245998">
    <property type="component" value="Unassembled WGS sequence"/>
</dbReference>
<gene>
    <name evidence="7" type="ORF">DCC39_18580</name>
</gene>
<dbReference type="PANTHER" id="PTHR43003">
    <property type="entry name" value="DNA-3-METHYLADENINE GLYCOSYLASE"/>
    <property type="match status" value="1"/>
</dbReference>
<proteinExistence type="inferred from homology"/>
<comment type="caution">
    <text evidence="7">The sequence shown here is derived from an EMBL/GenBank/DDBJ whole genome shotgun (WGS) entry which is preliminary data.</text>
</comment>
<dbReference type="SUPFAM" id="SSF48150">
    <property type="entry name" value="DNA-glycosylase"/>
    <property type="match status" value="1"/>
</dbReference>
<dbReference type="GO" id="GO:0006307">
    <property type="term" value="P:DNA alkylation repair"/>
    <property type="evidence" value="ECO:0007669"/>
    <property type="project" value="TreeGrafter"/>
</dbReference>
<dbReference type="GO" id="GO:0032993">
    <property type="term" value="C:protein-DNA complex"/>
    <property type="evidence" value="ECO:0007669"/>
    <property type="project" value="TreeGrafter"/>
</dbReference>
<dbReference type="CDD" id="cd00056">
    <property type="entry name" value="ENDO3c"/>
    <property type="match status" value="1"/>
</dbReference>
<keyword evidence="4" id="KW-0227">DNA damage</keyword>
<feature type="domain" description="HhH-GPD" evidence="6">
    <location>
        <begin position="129"/>
        <end position="288"/>
    </location>
</feature>
<dbReference type="InterPro" id="IPR011257">
    <property type="entry name" value="DNA_glycosylase"/>
</dbReference>
<dbReference type="Gene3D" id="1.10.340.30">
    <property type="entry name" value="Hypothetical protein, domain 2"/>
    <property type="match status" value="1"/>
</dbReference>